<proteinExistence type="predicted"/>
<reference evidence="2 3" key="1">
    <citation type="submission" date="2020-05" db="EMBL/GenBank/DDBJ databases">
        <title>Genome Sequencing of Type Strains.</title>
        <authorList>
            <person name="Lemaire J.F."/>
            <person name="Inderbitzin P."/>
            <person name="Gregorio O.A."/>
            <person name="Collins S.B."/>
            <person name="Wespe N."/>
            <person name="Knight-Connoni V."/>
        </authorList>
    </citation>
    <scope>NUCLEOTIDE SEQUENCE [LARGE SCALE GENOMIC DNA]</scope>
    <source>
        <strain evidence="2 3">DSM 100049</strain>
    </source>
</reference>
<protein>
    <submittedName>
        <fullName evidence="2">Uncharacterized protein</fullName>
    </submittedName>
</protein>
<dbReference type="EMBL" id="JABMCH010000064">
    <property type="protein sequence ID" value="NUU47514.1"/>
    <property type="molecule type" value="Genomic_DNA"/>
</dbReference>
<organism evidence="2 3">
    <name type="scientific">Sphingomonas zeae</name>
    <dbReference type="NCBI Taxonomy" id="1646122"/>
    <lineage>
        <taxon>Bacteria</taxon>
        <taxon>Pseudomonadati</taxon>
        <taxon>Pseudomonadota</taxon>
        <taxon>Alphaproteobacteria</taxon>
        <taxon>Sphingomonadales</taxon>
        <taxon>Sphingomonadaceae</taxon>
        <taxon>Sphingomonas</taxon>
    </lineage>
</organism>
<feature type="compositionally biased region" description="Basic and acidic residues" evidence="1">
    <location>
        <begin position="1"/>
        <end position="16"/>
    </location>
</feature>
<sequence length="75" mass="7983">MMEHPRTTSAREHDDSAIIEASEPAPSAVGSTGGIAADVATRDELSRAVDDPENHERVTKGIEMANGQVRNGGRR</sequence>
<gene>
    <name evidence="2" type="ORF">HP438_11060</name>
</gene>
<name>A0A7Y6B502_9SPHN</name>
<comment type="caution">
    <text evidence="2">The sequence shown here is derived from an EMBL/GenBank/DDBJ whole genome shotgun (WGS) entry which is preliminary data.</text>
</comment>
<feature type="compositionally biased region" description="Basic and acidic residues" evidence="1">
    <location>
        <begin position="40"/>
        <end position="60"/>
    </location>
</feature>
<keyword evidence="3" id="KW-1185">Reference proteome</keyword>
<evidence type="ECO:0000313" key="3">
    <source>
        <dbReference type="Proteomes" id="UP000536441"/>
    </source>
</evidence>
<dbReference type="Proteomes" id="UP000536441">
    <property type="component" value="Unassembled WGS sequence"/>
</dbReference>
<feature type="region of interest" description="Disordered" evidence="1">
    <location>
        <begin position="1"/>
        <end position="75"/>
    </location>
</feature>
<evidence type="ECO:0000313" key="2">
    <source>
        <dbReference type="EMBL" id="NUU47514.1"/>
    </source>
</evidence>
<dbReference type="AlphaFoldDB" id="A0A7Y6B502"/>
<evidence type="ECO:0000256" key="1">
    <source>
        <dbReference type="SAM" id="MobiDB-lite"/>
    </source>
</evidence>
<accession>A0A7Y6B502</accession>